<protein>
    <recommendedName>
        <fullName evidence="9">Isocitrate dehydrogenase [NADP]</fullName>
        <ecNumber evidence="9">1.1.1.42</ecNumber>
    </recommendedName>
    <alternativeName>
        <fullName evidence="9">Oxalosuccinate decarboxylase</fullName>
    </alternativeName>
</protein>
<evidence type="ECO:0000256" key="7">
    <source>
        <dbReference type="ARBA" id="ARBA00023554"/>
    </source>
</evidence>
<dbReference type="AlphaFoldDB" id="A0A656QL18"/>
<proteinExistence type="inferred from homology"/>
<reference evidence="13 14" key="1">
    <citation type="submission" date="2014-03" db="EMBL/GenBank/DDBJ databases">
        <title>Draft Genome Sequences of Four Burkholderia Strains.</title>
        <authorList>
            <person name="Liu X.Y."/>
            <person name="Li C.X."/>
            <person name="Xu J.H."/>
        </authorList>
    </citation>
    <scope>NUCLEOTIDE SEQUENCE [LARGE SCALE GENOMIC DNA]</scope>
    <source>
        <strain evidence="13 14">OP-1</strain>
    </source>
</reference>
<dbReference type="GO" id="GO:0004450">
    <property type="term" value="F:isocitrate dehydrogenase (NADP+) activity"/>
    <property type="evidence" value="ECO:0007669"/>
    <property type="project" value="UniProtKB-EC"/>
</dbReference>
<dbReference type="EC" id="1.1.1.42" evidence="9"/>
<dbReference type="EMBL" id="JFHD01000013">
    <property type="protein sequence ID" value="KDR29401.1"/>
    <property type="molecule type" value="Genomic_DNA"/>
</dbReference>
<feature type="binding site" evidence="12">
    <location>
        <position position="352"/>
    </location>
    <ligand>
        <name>Mg(2+)</name>
        <dbReference type="ChEBI" id="CHEBI:18420"/>
    </ligand>
</feature>
<evidence type="ECO:0000256" key="9">
    <source>
        <dbReference type="PIRNR" id="PIRNR009407"/>
    </source>
</evidence>
<evidence type="ECO:0000256" key="11">
    <source>
        <dbReference type="PIRSR" id="PIRSR009407-2"/>
    </source>
</evidence>
<evidence type="ECO:0000256" key="5">
    <source>
        <dbReference type="ARBA" id="ARBA00022857"/>
    </source>
</evidence>
<feature type="site" description="Critical for catalysis" evidence="10">
    <location>
        <position position="257"/>
    </location>
</feature>
<dbReference type="GO" id="GO:0006097">
    <property type="term" value="P:glyoxylate cycle"/>
    <property type="evidence" value="ECO:0007669"/>
    <property type="project" value="UniProtKB-KW"/>
</dbReference>
<evidence type="ECO:0000256" key="3">
    <source>
        <dbReference type="ARBA" id="ARBA00022723"/>
    </source>
</evidence>
<evidence type="ECO:0000256" key="2">
    <source>
        <dbReference type="ARBA" id="ARBA00022532"/>
    </source>
</evidence>
<gene>
    <name evidence="13" type="ORF">BG60_06840</name>
</gene>
<feature type="site" description="Critical for catalysis" evidence="10">
    <location>
        <position position="422"/>
    </location>
</feature>
<dbReference type="OrthoDB" id="9807643at2"/>
<dbReference type="Gene3D" id="3.40.718.10">
    <property type="entry name" value="Isopropylmalate Dehydrogenase"/>
    <property type="match status" value="1"/>
</dbReference>
<feature type="binding site" evidence="12">
    <location>
        <position position="557"/>
    </location>
    <ligand>
        <name>Mg(2+)</name>
        <dbReference type="ChEBI" id="CHEBI:18420"/>
    </ligand>
</feature>
<evidence type="ECO:0000256" key="10">
    <source>
        <dbReference type="PIRSR" id="PIRSR009407-1"/>
    </source>
</evidence>
<dbReference type="PANTHER" id="PTHR36999:SF1">
    <property type="entry name" value="ISOCITRATE DEHYDROGENASE (NADP(+))"/>
    <property type="match status" value="1"/>
</dbReference>
<keyword evidence="3 12" id="KW-0479">Metal-binding</keyword>
<dbReference type="RefSeq" id="WP_008354288.1">
    <property type="nucleotide sequence ID" value="NZ_CP084284.1"/>
</dbReference>
<evidence type="ECO:0000256" key="1">
    <source>
        <dbReference type="ARBA" id="ARBA00022435"/>
    </source>
</evidence>
<keyword evidence="6 9" id="KW-0560">Oxidoreductase</keyword>
<feature type="binding site" evidence="11">
    <location>
        <position position="147"/>
    </location>
    <ligand>
        <name>D-threo-isocitrate</name>
        <dbReference type="ChEBI" id="CHEBI:15562"/>
    </ligand>
</feature>
<dbReference type="GO" id="GO:0046872">
    <property type="term" value="F:metal ion binding"/>
    <property type="evidence" value="ECO:0007669"/>
    <property type="project" value="UniProtKB-KW"/>
</dbReference>
<dbReference type="Pfam" id="PF03971">
    <property type="entry name" value="IDH"/>
    <property type="match status" value="1"/>
</dbReference>
<keyword evidence="2 9" id="KW-0816">Tricarboxylic acid cycle</keyword>
<evidence type="ECO:0000256" key="6">
    <source>
        <dbReference type="ARBA" id="ARBA00023002"/>
    </source>
</evidence>
<dbReference type="GO" id="GO:0006099">
    <property type="term" value="P:tricarboxylic acid cycle"/>
    <property type="evidence" value="ECO:0007669"/>
    <property type="project" value="UniProtKB-KW"/>
</dbReference>
<evidence type="ECO:0000256" key="4">
    <source>
        <dbReference type="ARBA" id="ARBA00022842"/>
    </source>
</evidence>
<name>A0A656QL18_9BURK</name>
<keyword evidence="1 9" id="KW-0329">Glyoxylate bypass</keyword>
<sequence>MSNQQPTIIYTLTDEAPLLATSAFLPIIRAFTAPAGVNVETSDISVAARILGEFPEFLTDEQKVPDNLAKLGELTQDADTNIIKLPNISASLHQLTSAIKELQSKGYKLPDYPEEPKNDEEKAIRARYGKCLGSAVNPVLREGNSDRRAPLAVKNYAKKHPHSMGEWSMASRTHVAHMKHGDFYHGEKSITNDKAREVRMELVTKRGETIVLKPKVKLQEGEIVDSMFMSKKALVEFYEDQMQDAFDTGVMLSLHVKATMMKVSHPIVFGHAVKVFYKDAFAKHGKLFEELGINVNNGLVDLYTKIEALPESQRDEVIRDMHACHEKRPALAMVDSAKGISNLHAPNDVIVDASMPAMIRAGGKMWGADGRPQDTKCLIPESTFARIYQEIINFCKTNGAFDPKTMGTVPNVGLMAQKAEEYGSHDKTFEIAEDGTARIVDNATGEVLEGLTQEVEKGDIWRMCLVKDAPIRDWVKLAVTRVKNSGTPAVFWLDPYRPHEAELIKKVETYLKDYDTTGLDIQIMSQVRAMRYTLERVIRGMDTISVTGNILRDYLTDLFPIMELGTSAKMLSIVPLMAGGGLYETGAGGSAPKHVQQLVQENHLRWDSLGEFLALAVSLEELGIKNDNARAKLVAKALDSATGKLLDNNKSPSPKTGQLDNRGSQFYLAMYWAQELASQSEDKALAEQFAPLAKTLAENEQKIVDELAAVQGNAVDIGGYYKPDEKKLEAVMRPSKTFNAALEQVRAK</sequence>
<organism evidence="13 14">
    <name type="scientific">Caballeronia zhejiangensis</name>
    <dbReference type="NCBI Taxonomy" id="871203"/>
    <lineage>
        <taxon>Bacteria</taxon>
        <taxon>Pseudomonadati</taxon>
        <taxon>Pseudomonadota</taxon>
        <taxon>Betaproteobacteria</taxon>
        <taxon>Burkholderiales</taxon>
        <taxon>Burkholderiaceae</taxon>
        <taxon>Caballeronia</taxon>
    </lineage>
</organism>
<evidence type="ECO:0000313" key="14">
    <source>
        <dbReference type="Proteomes" id="UP000027451"/>
    </source>
</evidence>
<feature type="binding site" evidence="11">
    <location>
        <position position="552"/>
    </location>
    <ligand>
        <name>D-threo-isocitrate</name>
        <dbReference type="ChEBI" id="CHEBI:15562"/>
    </ligand>
</feature>
<comment type="cofactor">
    <cofactor evidence="12">
        <name>Mg(2+)</name>
        <dbReference type="ChEBI" id="CHEBI:18420"/>
    </cofactor>
    <cofactor evidence="12">
        <name>Mn(2+)</name>
        <dbReference type="ChEBI" id="CHEBI:29035"/>
    </cofactor>
    <text evidence="12">Binds 1 Mg(2+) or Mn(2+) ion per subunit.</text>
</comment>
<evidence type="ECO:0000256" key="12">
    <source>
        <dbReference type="PIRSR" id="PIRSR009407-3"/>
    </source>
</evidence>
<feature type="binding site" evidence="12">
    <location>
        <position position="553"/>
    </location>
    <ligand>
        <name>Mg(2+)</name>
        <dbReference type="ChEBI" id="CHEBI:18420"/>
    </ligand>
</feature>
<dbReference type="PANTHER" id="PTHR36999">
    <property type="entry name" value="ISOCITRATE DEHYDROGENASE [NADP]"/>
    <property type="match status" value="1"/>
</dbReference>
<evidence type="ECO:0000256" key="8">
    <source>
        <dbReference type="ARBA" id="ARBA00046318"/>
    </source>
</evidence>
<comment type="caution">
    <text evidence="13">The sequence shown here is derived from an EMBL/GenBank/DDBJ whole genome shotgun (WGS) entry which is preliminary data.</text>
</comment>
<keyword evidence="5 9" id="KW-0521">NADP</keyword>
<accession>A0A656QL18</accession>
<keyword evidence="4 12" id="KW-0460">Magnesium</keyword>
<evidence type="ECO:0000313" key="13">
    <source>
        <dbReference type="EMBL" id="KDR29401.1"/>
    </source>
</evidence>
<comment type="similarity">
    <text evidence="8 9">Belongs to the monomeric-type IDH family.</text>
</comment>
<dbReference type="InterPro" id="IPR004436">
    <property type="entry name" value="Isocitrate_DH_NADP_mono"/>
</dbReference>
<keyword evidence="14" id="KW-1185">Reference proteome</keyword>
<dbReference type="SUPFAM" id="SSF53659">
    <property type="entry name" value="Isocitrate/Isopropylmalate dehydrogenase-like"/>
    <property type="match status" value="1"/>
</dbReference>
<dbReference type="PIRSF" id="PIRSF009407">
    <property type="entry name" value="IDH_monmr"/>
    <property type="match status" value="1"/>
</dbReference>
<comment type="catalytic activity">
    <reaction evidence="7 9">
        <text>D-threo-isocitrate + NADP(+) = 2-oxoglutarate + CO2 + NADPH</text>
        <dbReference type="Rhea" id="RHEA:19629"/>
        <dbReference type="ChEBI" id="CHEBI:15562"/>
        <dbReference type="ChEBI" id="CHEBI:16526"/>
        <dbReference type="ChEBI" id="CHEBI:16810"/>
        <dbReference type="ChEBI" id="CHEBI:57783"/>
        <dbReference type="ChEBI" id="CHEBI:58349"/>
        <dbReference type="EC" id="1.1.1.42"/>
    </reaction>
</comment>
<dbReference type="NCBIfam" id="TIGR00178">
    <property type="entry name" value="monomer_idh"/>
    <property type="match status" value="1"/>
</dbReference>
<dbReference type="Proteomes" id="UP000027451">
    <property type="component" value="Unassembled WGS sequence"/>
</dbReference>
<feature type="binding site" evidence="11">
    <location>
        <begin position="134"/>
        <end position="141"/>
    </location>
    <ligand>
        <name>substrate</name>
    </ligand>
</feature>